<keyword evidence="1" id="KW-1133">Transmembrane helix</keyword>
<dbReference type="AlphaFoldDB" id="A0A9P7EQY3"/>
<sequence>MTRMIMISMIEARNRVPGSHRHGIPNLALLGQVSSWPHANRKVDSRMIITASHGHGGRSSYQYYSRTQLVFEKKRTFDTCVLRTGSLALASWDKNSAGISHGSTPGPTSSRTFYTPARPLGLTRRGYSGLKNLTQQQASGSSGHAVQPDFAFMIIIMMAIIPAIITAATVAVAVTVTAKMLNKATHSLKSIMPRWSYFGARQHLSILQSAQSGVQFLPATPTFSESAFPQATITAPATPIPTRYTHAISPITTRFAVPIPPITTLFAIPITHILPAIARPIELVTHILTFCATRVRSDRRGHGRDSGGCLGSSTA</sequence>
<reference evidence="2" key="1">
    <citation type="journal article" date="2020" name="New Phytol.">
        <title>Comparative genomics reveals dynamic genome evolution in host specialist ectomycorrhizal fungi.</title>
        <authorList>
            <person name="Lofgren L.A."/>
            <person name="Nguyen N.H."/>
            <person name="Vilgalys R."/>
            <person name="Ruytinx J."/>
            <person name="Liao H.L."/>
            <person name="Branco S."/>
            <person name="Kuo A."/>
            <person name="LaButti K."/>
            <person name="Lipzen A."/>
            <person name="Andreopoulos W."/>
            <person name="Pangilinan J."/>
            <person name="Riley R."/>
            <person name="Hundley H."/>
            <person name="Na H."/>
            <person name="Barry K."/>
            <person name="Grigoriev I.V."/>
            <person name="Stajich J.E."/>
            <person name="Kennedy P.G."/>
        </authorList>
    </citation>
    <scope>NUCLEOTIDE SEQUENCE</scope>
    <source>
        <strain evidence="2">FC423</strain>
    </source>
</reference>
<dbReference type="GeneID" id="64696960"/>
<name>A0A9P7EQY3_9AGAM</name>
<evidence type="ECO:0000313" key="2">
    <source>
        <dbReference type="EMBL" id="KAG2080833.1"/>
    </source>
</evidence>
<dbReference type="Proteomes" id="UP000823399">
    <property type="component" value="Unassembled WGS sequence"/>
</dbReference>
<evidence type="ECO:0000313" key="3">
    <source>
        <dbReference type="Proteomes" id="UP000823399"/>
    </source>
</evidence>
<dbReference type="RefSeq" id="XP_041284176.1">
    <property type="nucleotide sequence ID" value="XM_041434701.1"/>
</dbReference>
<keyword evidence="3" id="KW-1185">Reference proteome</keyword>
<proteinExistence type="predicted"/>
<gene>
    <name evidence="2" type="ORF">F5147DRAFT_661088</name>
</gene>
<keyword evidence="1" id="KW-0812">Transmembrane</keyword>
<protein>
    <submittedName>
        <fullName evidence="2">Uncharacterized protein</fullName>
    </submittedName>
</protein>
<keyword evidence="1" id="KW-0472">Membrane</keyword>
<dbReference type="EMBL" id="JABBWM010000481">
    <property type="protein sequence ID" value="KAG2080833.1"/>
    <property type="molecule type" value="Genomic_DNA"/>
</dbReference>
<feature type="transmembrane region" description="Helical" evidence="1">
    <location>
        <begin position="150"/>
        <end position="174"/>
    </location>
</feature>
<comment type="caution">
    <text evidence="2">The sequence shown here is derived from an EMBL/GenBank/DDBJ whole genome shotgun (WGS) entry which is preliminary data.</text>
</comment>
<organism evidence="2 3">
    <name type="scientific">Suillus discolor</name>
    <dbReference type="NCBI Taxonomy" id="1912936"/>
    <lineage>
        <taxon>Eukaryota</taxon>
        <taxon>Fungi</taxon>
        <taxon>Dikarya</taxon>
        <taxon>Basidiomycota</taxon>
        <taxon>Agaricomycotina</taxon>
        <taxon>Agaricomycetes</taxon>
        <taxon>Agaricomycetidae</taxon>
        <taxon>Boletales</taxon>
        <taxon>Suillineae</taxon>
        <taxon>Suillaceae</taxon>
        <taxon>Suillus</taxon>
    </lineage>
</organism>
<evidence type="ECO:0000256" key="1">
    <source>
        <dbReference type="SAM" id="Phobius"/>
    </source>
</evidence>
<accession>A0A9P7EQY3</accession>